<feature type="region of interest" description="Disordered" evidence="1">
    <location>
        <begin position="153"/>
        <end position="301"/>
    </location>
</feature>
<feature type="region of interest" description="Disordered" evidence="1">
    <location>
        <begin position="624"/>
        <end position="676"/>
    </location>
</feature>
<keyword evidence="4" id="KW-1185">Reference proteome</keyword>
<feature type="region of interest" description="Disordered" evidence="1">
    <location>
        <begin position="1926"/>
        <end position="1964"/>
    </location>
</feature>
<feature type="region of interest" description="Disordered" evidence="1">
    <location>
        <begin position="3770"/>
        <end position="3795"/>
    </location>
</feature>
<feature type="compositionally biased region" description="Polar residues" evidence="1">
    <location>
        <begin position="106"/>
        <end position="120"/>
    </location>
</feature>
<feature type="compositionally biased region" description="Polar residues" evidence="1">
    <location>
        <begin position="3231"/>
        <end position="3242"/>
    </location>
</feature>
<feature type="compositionally biased region" description="Low complexity" evidence="1">
    <location>
        <begin position="800"/>
        <end position="826"/>
    </location>
</feature>
<feature type="compositionally biased region" description="Basic residues" evidence="1">
    <location>
        <begin position="1769"/>
        <end position="1781"/>
    </location>
</feature>
<feature type="region of interest" description="Disordered" evidence="1">
    <location>
        <begin position="905"/>
        <end position="935"/>
    </location>
</feature>
<feature type="region of interest" description="Disordered" evidence="1">
    <location>
        <begin position="800"/>
        <end position="834"/>
    </location>
</feature>
<feature type="region of interest" description="Disordered" evidence="1">
    <location>
        <begin position="3893"/>
        <end position="3912"/>
    </location>
</feature>
<organism evidence="3 4">
    <name type="scientific">Elysia crispata</name>
    <name type="common">lettuce slug</name>
    <dbReference type="NCBI Taxonomy" id="231223"/>
    <lineage>
        <taxon>Eukaryota</taxon>
        <taxon>Metazoa</taxon>
        <taxon>Spiralia</taxon>
        <taxon>Lophotrochozoa</taxon>
        <taxon>Mollusca</taxon>
        <taxon>Gastropoda</taxon>
        <taxon>Heterobranchia</taxon>
        <taxon>Euthyneura</taxon>
        <taxon>Panpulmonata</taxon>
        <taxon>Sacoglossa</taxon>
        <taxon>Placobranchoidea</taxon>
        <taxon>Plakobranchidae</taxon>
        <taxon>Elysia</taxon>
    </lineage>
</organism>
<evidence type="ECO:0000313" key="3">
    <source>
        <dbReference type="EMBL" id="KAK3801461.1"/>
    </source>
</evidence>
<feature type="region of interest" description="Disordered" evidence="1">
    <location>
        <begin position="1369"/>
        <end position="1402"/>
    </location>
</feature>
<feature type="compositionally biased region" description="Polar residues" evidence="1">
    <location>
        <begin position="905"/>
        <end position="920"/>
    </location>
</feature>
<dbReference type="GO" id="GO:0046983">
    <property type="term" value="F:protein dimerization activity"/>
    <property type="evidence" value="ECO:0007669"/>
    <property type="project" value="InterPro"/>
</dbReference>
<feature type="compositionally biased region" description="Basic and acidic residues" evidence="1">
    <location>
        <begin position="1372"/>
        <end position="1386"/>
    </location>
</feature>
<accession>A0AAE1B9L2</accession>
<feature type="compositionally biased region" description="Pro residues" evidence="1">
    <location>
        <begin position="1794"/>
        <end position="1804"/>
    </location>
</feature>
<feature type="region of interest" description="Disordered" evidence="1">
    <location>
        <begin position="29"/>
        <end position="120"/>
    </location>
</feature>
<feature type="compositionally biased region" description="Polar residues" evidence="1">
    <location>
        <begin position="3189"/>
        <end position="3213"/>
    </location>
</feature>
<feature type="region of interest" description="Disordered" evidence="1">
    <location>
        <begin position="1992"/>
        <end position="2021"/>
    </location>
</feature>
<feature type="compositionally biased region" description="Polar residues" evidence="1">
    <location>
        <begin position="719"/>
        <end position="740"/>
    </location>
</feature>
<feature type="region of interest" description="Disordered" evidence="1">
    <location>
        <begin position="1063"/>
        <end position="1111"/>
    </location>
</feature>
<feature type="compositionally biased region" description="Low complexity" evidence="1">
    <location>
        <begin position="264"/>
        <end position="282"/>
    </location>
</feature>
<feature type="compositionally biased region" description="Polar residues" evidence="1">
    <location>
        <begin position="1388"/>
        <end position="1402"/>
    </location>
</feature>
<feature type="region of interest" description="Disordered" evidence="1">
    <location>
        <begin position="2631"/>
        <end position="2654"/>
    </location>
</feature>
<feature type="region of interest" description="Disordered" evidence="1">
    <location>
        <begin position="2581"/>
        <end position="2603"/>
    </location>
</feature>
<feature type="compositionally biased region" description="Polar residues" evidence="1">
    <location>
        <begin position="3132"/>
        <end position="3143"/>
    </location>
</feature>
<feature type="domain" description="MGA conserved" evidence="2">
    <location>
        <begin position="2199"/>
        <end position="2244"/>
    </location>
</feature>
<feature type="compositionally biased region" description="Polar residues" evidence="1">
    <location>
        <begin position="3377"/>
        <end position="3386"/>
    </location>
</feature>
<dbReference type="InterPro" id="IPR032060">
    <property type="entry name" value="MGA_dom"/>
</dbReference>
<feature type="region of interest" description="Disordered" evidence="1">
    <location>
        <begin position="1233"/>
        <end position="1252"/>
    </location>
</feature>
<feature type="region of interest" description="Disordered" evidence="1">
    <location>
        <begin position="3362"/>
        <end position="3482"/>
    </location>
</feature>
<feature type="compositionally biased region" description="Polar residues" evidence="1">
    <location>
        <begin position="2120"/>
        <end position="2132"/>
    </location>
</feature>
<feature type="region of interest" description="Disordered" evidence="1">
    <location>
        <begin position="2818"/>
        <end position="2838"/>
    </location>
</feature>
<protein>
    <recommendedName>
        <fullName evidence="2">MGA conserved domain-containing protein</fullName>
    </recommendedName>
</protein>
<feature type="region of interest" description="Disordered" evidence="1">
    <location>
        <begin position="3125"/>
        <end position="3164"/>
    </location>
</feature>
<feature type="region of interest" description="Disordered" evidence="1">
    <location>
        <begin position="2249"/>
        <end position="2314"/>
    </location>
</feature>
<feature type="compositionally biased region" description="Basic and acidic residues" evidence="1">
    <location>
        <begin position="3244"/>
        <end position="3268"/>
    </location>
</feature>
<feature type="compositionally biased region" description="Low complexity" evidence="1">
    <location>
        <begin position="1083"/>
        <end position="1097"/>
    </location>
</feature>
<feature type="compositionally biased region" description="Basic and acidic residues" evidence="1">
    <location>
        <begin position="1100"/>
        <end position="1111"/>
    </location>
</feature>
<feature type="compositionally biased region" description="Polar residues" evidence="1">
    <location>
        <begin position="424"/>
        <end position="439"/>
    </location>
</feature>
<dbReference type="Pfam" id="PF16059">
    <property type="entry name" value="MGA_dom"/>
    <property type="match status" value="1"/>
</dbReference>
<evidence type="ECO:0000259" key="2">
    <source>
        <dbReference type="Pfam" id="PF16059"/>
    </source>
</evidence>
<feature type="region of interest" description="Disordered" evidence="1">
    <location>
        <begin position="1733"/>
        <end position="1804"/>
    </location>
</feature>
<feature type="compositionally biased region" description="Polar residues" evidence="1">
    <location>
        <begin position="2818"/>
        <end position="2834"/>
    </location>
</feature>
<feature type="compositionally biased region" description="Polar residues" evidence="1">
    <location>
        <begin position="63"/>
        <end position="81"/>
    </location>
</feature>
<feature type="region of interest" description="Disordered" evidence="1">
    <location>
        <begin position="337"/>
        <end position="439"/>
    </location>
</feature>
<name>A0AAE1B9L2_9GAST</name>
<feature type="compositionally biased region" description="Polar residues" evidence="1">
    <location>
        <begin position="1926"/>
        <end position="1949"/>
    </location>
</feature>
<proteinExistence type="predicted"/>
<dbReference type="EMBL" id="JAWDGP010000310">
    <property type="protein sequence ID" value="KAK3801461.1"/>
    <property type="molecule type" value="Genomic_DNA"/>
</dbReference>
<gene>
    <name evidence="3" type="ORF">RRG08_010044</name>
</gene>
<feature type="compositionally biased region" description="Basic residues" evidence="1">
    <location>
        <begin position="2266"/>
        <end position="2276"/>
    </location>
</feature>
<feature type="compositionally biased region" description="Basic and acidic residues" evidence="1">
    <location>
        <begin position="921"/>
        <end position="930"/>
    </location>
</feature>
<comment type="caution">
    <text evidence="3">The sequence shown here is derived from an EMBL/GenBank/DDBJ whole genome shotgun (WGS) entry which is preliminary data.</text>
</comment>
<evidence type="ECO:0000313" key="4">
    <source>
        <dbReference type="Proteomes" id="UP001283361"/>
    </source>
</evidence>
<dbReference type="SUPFAM" id="SSF47459">
    <property type="entry name" value="HLH, helix-loop-helix DNA-binding domain"/>
    <property type="match status" value="1"/>
</dbReference>
<feature type="compositionally biased region" description="Basic residues" evidence="1">
    <location>
        <begin position="52"/>
        <end position="62"/>
    </location>
</feature>
<feature type="region of interest" description="Disordered" evidence="1">
    <location>
        <begin position="712"/>
        <end position="740"/>
    </location>
</feature>
<feature type="region of interest" description="Disordered" evidence="1">
    <location>
        <begin position="2104"/>
        <end position="2132"/>
    </location>
</feature>
<sequence>MARTKKQTLENASERKRLIQEEILRESLAAKQKTAVSAVGTSPSTASPPARARAKGKHRPRHAQSSPNEVASHASPTSAHSGTPVATGVSSSRRRKAEAHREFSKSIDSTQTELVSGQDTLMSRISELKKAAEESPSNKGDMPKAVLCIPDIYSRPSNSSTGDFGCKSQGMEKTPEAAPDPGIMSSKASLGVKKELGVNFDLGKQKSKRELQDSVKASLKSLKAASELVREEKRRTSRKRSPGSSKEESHGSQNPSPERRSPRRQSPSNSLDSVEQQQQLLTTRKKTGKQKARLEERPKINIFTDNIGVELGKRVRSPRRLSEDMIALPIFSARRWSSSPREVSYIAEKSDGDASSAKSSLDDSESFKPPHAVSPNPLVFKGCGSVSSKKKNSFNDKDHSLSSSISDNGDKEDNTPARKVRASNLKSNLGPLTSEANGSSDSIDGVICQIAQAKKPCDEFESCKTKQNKSLSKSEVYVDCDMSKPKGFLKDEEKKMGLESGKQLKEEKQEACYLNSEESSIEQSALLNVKNTISGKNSGDQEDDWDSDDKHTPENLSVKSTEIITADEQCENIKDVREEINLSLEFSSKLEEKMKIEKSGAMLLKKKAKYSKLQSEAVGEEVVRTDIYQMDSPEKNEDSPKHEESAQKSPNKKSKGKSLVKTASGEKRKKQREKMKIGDEVLTSICRDIMSGVVITPGDSQEDGVLTKSVKASPIGPDLNQSCPKESVDSPKSQCSSNTPVALSPTTGFLNLGMISTGMSIQRNSTASSNMGLLHPAKNIILSTQPSGNTAPTTSIIATTSSTTSPSTFASAKQSSSPHITSSCSSHADSVTPSLSVGSEKFARPVFEHQNSKALAATPDLTTAKCSPDLTTKCVSSPMADKPVLAFEQRETTGQVMPHETVTKHSISKTAVTDLNQTDSTRAEKSPEQKVKRKNISDLQEEKLGLSDVSNVLERKTIHGRVSSIISSKVNEEIRESQISSKVPQPKSGMGNTEPILLSSVKSEQAKSVMQANCAAVQETRRALCTSLPQMPSKDSPQSSLLCAMLVGGSEVAHTYEKSKPVVGGAPLNLETSNVPTPRILGSPVSEQHSPSSSTVPLSEGKECSKQHSTGEKILDEEKSESNAKIVERVDDSNCEHLSEKGDALSLDVLEAASSTGTLGSSNGLREDLKQNLNITVKKDLKIDILSKLKGLDETVLKLLDIDSEEAFLGDKLMESKDLNEIKDEWPLSAAPKDCSLESLENTQPDAGRGENLKVSADLELKSEKEEETSLYGVIANLAERLKDKALSVGVEEMLSSCPKHKLKVCSQADEAARWNTLKLRLKEESKESKSLVSIKADEALLETKPIPPNLNLTEANCHDCGESMLTDNEMDDKRTSAKPCDEKSGDISPQMTNSSSTNNSLCDLDPEAMTSAIKEACMEVSTENMEYDMKERKEEIIKSLSSQFPDPISIESPAKPLIQKSKTFELPLPEPNENQPMSLQRVNSNPQLIAESFLEITVTPESLLERFKSNDQHVKSKLGSKIPVPGTSYASKSLKKTWRTPRIILQPKPLTVLSELEESSASEKNIFTCPNLQKYLNVPSNRVIVPPLKKREMQILDERAQKDAEDRAGGMAERSDKERAEEMINLEYLKYEPDFDEIDGLLFMSFSCEAELTAHGRVEKVLEWDKDDTMLRISQAKAFEEAKQLKAGMETVKFKHLRGQHMRWKKYRRLYSSEVKSILNGTSSSVEEHLRREAASKASSRKTSDISKIKNWRSKTGIARQQLEISRQKARERRRARKEKLQKAKLSASMPSSTPPLSPYPSPPDLIAPKLSPDMSYTDAVASDQLTPQLNKSGLESGTEMDNIFITRSKRRTGFSHQKEHRQLFKELNMDWEDRMIHRKLGGWSLKGNRPKAFSQAAHRREEKQKMLLSEEGSSSILILTDANPSNSVETFSPDSSTTPSRVTSAGEISSPPKDDVESQKKKKPMKLFYPLLSERMVRNALIALINLGGAKSGQHDDDVDGNGAGCPRSSRRKSRQKHLMDDLPSLRPILPCPARANVSPMVQTDAADIIPVSLCTNSQKCEADIDQVTPSKSSLAATLGSPALSDFSKSNNTITSSSSLAANVNSSVPSSPTPPASQLSSAANTPTTSVASIDIKEDTMVMEGVDTQADVVSSPSIADTASTKSCGKPGCRYGCICHLCSVSEAPAPSTSPISSSLASSCDKEYCRLGCICDSLDSERPIPEASHCGLPSCMLDCVCSSKTRKDRESERGETTIGHNVTEHLNRRKAKGKRNRNKDNDIDSIPYLPSMKRRPKPTDRFSNLPQRQKTHRSAKNLDAITRKAMMLYETSEIYCEKTERPPRRDQKDVALGLSGAPIDENFSFFTSSMATPVIEIDYPPEEESGMLFDGGATATAADKRQKKQPGLIGASSYFADLNCTADPDNYESADLEDDSQLGLATKYEDYMAIRHEEDLTFEGERPTLAVWEQSTHKRKRKSHPLSGEIFTLSTCARTQPYNYKRKQRELGKSNTMVDTVTSNLMRLAPVQAYSHSERGNGQSAVSLQSVLTKCSSVAASSSSEVLPAVSEASVAPQILTQPQVSPQITPKSVQQIPMPASTYNTNSRRMGSVEETGRNRYQQPWHTSMVCLKARGPPPKIKSDALQSTLGDEGEEEDVKEEDEVKLLEFLANCNWEGARKEILGKVAQCLTRGQYPQPRTMNICEFLVEILPKAHKPSVIPEELRKKLPGKMYSIRVRVTRREILPRPLSDVDSQVIDLSESSPVKTYPGVACSTPIIVQTSSQQRALTVSGMSHLSTNVGISGLSRLCVTSKNDFSISQLKSASAPNSRRTSTEITTAAPLTDPSIQVKKKSVSRQANLNLASEESSQAGLENGKGFVYSSISLTSPSDPTATISANVIGTSCTPSISTLPYVSSTKPLQGAKTHKLRPFGNINPSARSLLTSSSISSFASEATSTAGTMPLVCSVKTNDLKYMKIKNKDGLVQIVGMNNMNNKALVTMPLSVGQKLAAGDQHLHGTSNTCTVPFITVPVCGPGGHKVVPLIPAPFTTQVKIGTSSSAISSNSFSTSHHPILLRFPQTTQAYPHAIVKNSVLLRPVVSQQPTGKFQPLLIPSPKSLLTIAPTIAPTSASTSASKNKTGSYSSNVHAVQKQPLAPTTSCNIKPKGVNSNDEMILTFDAAVLKKKKVLKHLTTEASQKSPSNVEKQQQPGLPSTMLVTPSVVGPIMSSEESISSQKDSQAQDQISPSFEDKYAERSSQEEGKETKPSDKVSQEEDAGTSTKLTQQKEELMKSSQKISSLAAKMSESRQHVQYGPNVYVPNTKEDTSTLIMVYPPANVLTNTNPKNNSVVQGIQDGERNSIVVRTSDVSISSTSSIVSESSQGTLSQNALTSMSTHSISSVSSSKSQANLTTELNSPPSAASSQQPDGPSPSPSPLQPSLVSPPSIPWTSSQLEPCKQGVKRKLGDGDNSEESVCPSGSKSQLLAHPDAQRQIPQLDEEQDSNSSSMTAGMGLSLANPALSTTLSAINERPISSTSTSLSTGSSDNLLIMLSSDESEIDVGETEDPKAIMAMRENAERALENDHGYQRMASSDSTSPILVDEKGAKGLKVKIIKRKDMYPSEHNMSIGKMTKRIKVTRERIRRSMLKELFLELQRNVCSVTGDKYDPNLSRVNTLKQAKTTIVRLTEKDRVGQQTVKSELLKKDMLLNQRDILYDELSKTMEPDAIRNIAERAVRSCKKRRAAQAMEAFKLHQAQYHDSYKRHRSSHTDAKSIFGRSHHKHKDNSSQQTNLPRNQSSSLTEAEKLQATCVQQPISSQSTEKVSMDSVNLSDLSPHDDIHIKDNVQGNLSLNEPDDAVDLISSSSSGEVDQGNGEAYRASPSPAMYEDISDPEEETVARQAQTSLEANVATSSKTESLVMPQSLQCYEDISDVDESKLPKYEDISDSEEAVVIP</sequence>
<evidence type="ECO:0000256" key="1">
    <source>
        <dbReference type="SAM" id="MobiDB-lite"/>
    </source>
</evidence>
<feature type="region of interest" description="Disordered" evidence="1">
    <location>
        <begin position="3856"/>
        <end position="3887"/>
    </location>
</feature>
<reference evidence="3" key="1">
    <citation type="journal article" date="2023" name="G3 (Bethesda)">
        <title>A reference genome for the long-term kleptoplast-retaining sea slug Elysia crispata morphotype clarki.</title>
        <authorList>
            <person name="Eastman K.E."/>
            <person name="Pendleton A.L."/>
            <person name="Shaikh M.A."/>
            <person name="Suttiyut T."/>
            <person name="Ogas R."/>
            <person name="Tomko P."/>
            <person name="Gavelis G."/>
            <person name="Widhalm J.R."/>
            <person name="Wisecaver J.H."/>
        </authorList>
    </citation>
    <scope>NUCLEOTIDE SEQUENCE</scope>
    <source>
        <strain evidence="3">ECLA1</strain>
    </source>
</reference>
<feature type="compositionally biased region" description="Low complexity" evidence="1">
    <location>
        <begin position="3362"/>
        <end position="3376"/>
    </location>
</feature>
<feature type="compositionally biased region" description="Low complexity" evidence="1">
    <location>
        <begin position="3387"/>
        <end position="3401"/>
    </location>
</feature>
<feature type="compositionally biased region" description="Low complexity" evidence="1">
    <location>
        <begin position="3411"/>
        <end position="3422"/>
    </location>
</feature>
<feature type="compositionally biased region" description="Low complexity" evidence="1">
    <location>
        <begin position="34"/>
        <end position="51"/>
    </location>
</feature>
<feature type="compositionally biased region" description="Low complexity" evidence="1">
    <location>
        <begin position="3221"/>
        <end position="3230"/>
    </location>
</feature>
<dbReference type="InterPro" id="IPR036638">
    <property type="entry name" value="HLH_DNA-bd_sf"/>
</dbReference>
<dbReference type="Proteomes" id="UP001283361">
    <property type="component" value="Unassembled WGS sequence"/>
</dbReference>
<feature type="compositionally biased region" description="Polar residues" evidence="1">
    <location>
        <begin position="3780"/>
        <end position="3795"/>
    </location>
</feature>
<feature type="region of interest" description="Disordered" evidence="1">
    <location>
        <begin position="532"/>
        <end position="556"/>
    </location>
</feature>
<feature type="compositionally biased region" description="Basic and acidic residues" evidence="1">
    <location>
        <begin position="632"/>
        <end position="646"/>
    </location>
</feature>
<feature type="compositionally biased region" description="Polar residues" evidence="1">
    <location>
        <begin position="3151"/>
        <end position="3164"/>
    </location>
</feature>
<feature type="region of interest" description="Disordered" evidence="1">
    <location>
        <begin position="3188"/>
        <end position="3297"/>
    </location>
</feature>